<comment type="caution">
    <text evidence="10">The sequence shown here is derived from an EMBL/GenBank/DDBJ whole genome shotgun (WGS) entry which is preliminary data.</text>
</comment>
<feature type="binding site" description="axial binding residue" evidence="8">
    <location>
        <position position="181"/>
    </location>
    <ligand>
        <name>heme</name>
        <dbReference type="ChEBI" id="CHEBI:30413"/>
    </ligand>
    <ligandPart>
        <name>Fe</name>
        <dbReference type="ChEBI" id="CHEBI:18248"/>
    </ligandPart>
</feature>
<dbReference type="GO" id="GO:0005506">
    <property type="term" value="F:iron ion binding"/>
    <property type="evidence" value="ECO:0007669"/>
    <property type="project" value="InterPro"/>
</dbReference>
<dbReference type="Proteomes" id="UP001151287">
    <property type="component" value="Unassembled WGS sequence"/>
</dbReference>
<dbReference type="Pfam" id="PF00067">
    <property type="entry name" value="p450"/>
    <property type="match status" value="1"/>
</dbReference>
<dbReference type="SUPFAM" id="SSF48264">
    <property type="entry name" value="Cytochrome P450"/>
    <property type="match status" value="1"/>
</dbReference>
<dbReference type="GO" id="GO:0016705">
    <property type="term" value="F:oxidoreductase activity, acting on paired donors, with incorporation or reduction of molecular oxygen"/>
    <property type="evidence" value="ECO:0007669"/>
    <property type="project" value="InterPro"/>
</dbReference>
<keyword evidence="11" id="KW-1185">Reference proteome</keyword>
<accession>A0A9Q0C8D4</accession>
<evidence type="ECO:0008006" key="12">
    <source>
        <dbReference type="Google" id="ProtNLM"/>
    </source>
</evidence>
<dbReference type="PRINTS" id="PR00463">
    <property type="entry name" value="EP450I"/>
</dbReference>
<evidence type="ECO:0000313" key="11">
    <source>
        <dbReference type="Proteomes" id="UP001151287"/>
    </source>
</evidence>
<dbReference type="InterPro" id="IPR052306">
    <property type="entry name" value="CYP450_71D"/>
</dbReference>
<dbReference type="GO" id="GO:0004497">
    <property type="term" value="F:monooxygenase activity"/>
    <property type="evidence" value="ECO:0007669"/>
    <property type="project" value="UniProtKB-KW"/>
</dbReference>
<dbReference type="Gene3D" id="1.10.630.10">
    <property type="entry name" value="Cytochrome P450"/>
    <property type="match status" value="1"/>
</dbReference>
<keyword evidence="5 9" id="KW-0560">Oxidoreductase</keyword>
<dbReference type="FunFam" id="1.10.630.10:FF:000126">
    <property type="entry name" value="Predicted protein"/>
    <property type="match status" value="1"/>
</dbReference>
<dbReference type="InterPro" id="IPR036396">
    <property type="entry name" value="Cyt_P450_sf"/>
</dbReference>
<evidence type="ECO:0000256" key="5">
    <source>
        <dbReference type="ARBA" id="ARBA00023002"/>
    </source>
</evidence>
<dbReference type="AlphaFoldDB" id="A0A9Q0C8D4"/>
<dbReference type="GO" id="GO:0020037">
    <property type="term" value="F:heme binding"/>
    <property type="evidence" value="ECO:0007669"/>
    <property type="project" value="InterPro"/>
</dbReference>
<dbReference type="InterPro" id="IPR002401">
    <property type="entry name" value="Cyt_P450_E_grp-I"/>
</dbReference>
<evidence type="ECO:0000313" key="10">
    <source>
        <dbReference type="EMBL" id="KAJ1689014.1"/>
    </source>
</evidence>
<evidence type="ECO:0000256" key="4">
    <source>
        <dbReference type="ARBA" id="ARBA00022723"/>
    </source>
</evidence>
<organism evidence="10 11">
    <name type="scientific">Rhynchospora breviuscula</name>
    <dbReference type="NCBI Taxonomy" id="2022672"/>
    <lineage>
        <taxon>Eukaryota</taxon>
        <taxon>Viridiplantae</taxon>
        <taxon>Streptophyta</taxon>
        <taxon>Embryophyta</taxon>
        <taxon>Tracheophyta</taxon>
        <taxon>Spermatophyta</taxon>
        <taxon>Magnoliopsida</taxon>
        <taxon>Liliopsida</taxon>
        <taxon>Poales</taxon>
        <taxon>Cyperaceae</taxon>
        <taxon>Cyperoideae</taxon>
        <taxon>Rhynchosporeae</taxon>
        <taxon>Rhynchospora</taxon>
    </lineage>
</organism>
<evidence type="ECO:0000256" key="8">
    <source>
        <dbReference type="PIRSR" id="PIRSR602401-1"/>
    </source>
</evidence>
<keyword evidence="4 8" id="KW-0479">Metal-binding</keyword>
<evidence type="ECO:0000256" key="2">
    <source>
        <dbReference type="ARBA" id="ARBA00010617"/>
    </source>
</evidence>
<proteinExistence type="inferred from homology"/>
<evidence type="ECO:0000256" key="3">
    <source>
        <dbReference type="ARBA" id="ARBA00022617"/>
    </source>
</evidence>
<sequence>MKGGDDQDLEYDFVDVLLNLQERDDLEEPITMDHIKGVILDVFIAGTDTSSTTITWVMAELIKHPEVMEKVQAEIRHAVSENTKLEEKSLSYLKLVIKETLRMHPPGPLLSLRLCTKSCQIHGYTIPSGTRLVVNVWALGRNPEYWNDPDNFIPERFETSSMDFKGQNFEFLPFGSGRRICPGIKFGLAVVEETLTSLLLHFDWKLPNSMKPEDLDMTETFGVVAAKKDPLYLIPTLRVPLPEV</sequence>
<dbReference type="PANTHER" id="PTHR47953">
    <property type="entry name" value="OS08G0105600 PROTEIN"/>
    <property type="match status" value="1"/>
</dbReference>
<comment type="cofactor">
    <cofactor evidence="1 8">
        <name>heme</name>
        <dbReference type="ChEBI" id="CHEBI:30413"/>
    </cofactor>
</comment>
<dbReference type="InterPro" id="IPR017972">
    <property type="entry name" value="Cyt_P450_CS"/>
</dbReference>
<dbReference type="PANTHER" id="PTHR47953:SF5">
    <property type="entry name" value="CYTOCHROME P450 71AV8-LIKE"/>
    <property type="match status" value="1"/>
</dbReference>
<dbReference type="OrthoDB" id="1470350at2759"/>
<dbReference type="PRINTS" id="PR00385">
    <property type="entry name" value="P450"/>
</dbReference>
<gene>
    <name evidence="10" type="ORF">LUZ63_013169</name>
</gene>
<keyword evidence="6 8" id="KW-0408">Iron</keyword>
<keyword evidence="3 8" id="KW-0349">Heme</keyword>
<name>A0A9Q0C8D4_9POAL</name>
<evidence type="ECO:0000256" key="7">
    <source>
        <dbReference type="ARBA" id="ARBA00023033"/>
    </source>
</evidence>
<dbReference type="PROSITE" id="PS00086">
    <property type="entry name" value="CYTOCHROME_P450"/>
    <property type="match status" value="1"/>
</dbReference>
<keyword evidence="7 9" id="KW-0503">Monooxygenase</keyword>
<dbReference type="InterPro" id="IPR001128">
    <property type="entry name" value="Cyt_P450"/>
</dbReference>
<comment type="similarity">
    <text evidence="2 9">Belongs to the cytochrome P450 family.</text>
</comment>
<dbReference type="EMBL" id="JAMQYH010000004">
    <property type="protein sequence ID" value="KAJ1689014.1"/>
    <property type="molecule type" value="Genomic_DNA"/>
</dbReference>
<evidence type="ECO:0000256" key="6">
    <source>
        <dbReference type="ARBA" id="ARBA00023004"/>
    </source>
</evidence>
<evidence type="ECO:0000256" key="9">
    <source>
        <dbReference type="RuleBase" id="RU000461"/>
    </source>
</evidence>
<evidence type="ECO:0000256" key="1">
    <source>
        <dbReference type="ARBA" id="ARBA00001971"/>
    </source>
</evidence>
<protein>
    <recommendedName>
        <fullName evidence="12">Cytochrome P450</fullName>
    </recommendedName>
</protein>
<reference evidence="10" key="1">
    <citation type="journal article" date="2022" name="Cell">
        <title>Repeat-based holocentromeres influence genome architecture and karyotype evolution.</title>
        <authorList>
            <person name="Hofstatter P.G."/>
            <person name="Thangavel G."/>
            <person name="Lux T."/>
            <person name="Neumann P."/>
            <person name="Vondrak T."/>
            <person name="Novak P."/>
            <person name="Zhang M."/>
            <person name="Costa L."/>
            <person name="Castellani M."/>
            <person name="Scott A."/>
            <person name="Toegelov H."/>
            <person name="Fuchs J."/>
            <person name="Mata-Sucre Y."/>
            <person name="Dias Y."/>
            <person name="Vanzela A.L.L."/>
            <person name="Huettel B."/>
            <person name="Almeida C.C.S."/>
            <person name="Simkova H."/>
            <person name="Souza G."/>
            <person name="Pedrosa-Harand A."/>
            <person name="Macas J."/>
            <person name="Mayer K.F.X."/>
            <person name="Houben A."/>
            <person name="Marques A."/>
        </authorList>
    </citation>
    <scope>NUCLEOTIDE SEQUENCE</scope>
    <source>
        <strain evidence="10">RhyBre1mFocal</strain>
    </source>
</reference>